<dbReference type="GO" id="GO:0005509">
    <property type="term" value="F:calcium ion binding"/>
    <property type="evidence" value="ECO:0007669"/>
    <property type="project" value="InterPro"/>
</dbReference>
<dbReference type="SUPFAM" id="SSF47473">
    <property type="entry name" value="EF-hand"/>
    <property type="match status" value="1"/>
</dbReference>
<proteinExistence type="predicted"/>
<dbReference type="Pfam" id="PF00036">
    <property type="entry name" value="EF-hand_1"/>
    <property type="match status" value="1"/>
</dbReference>
<name>A0AAW0JPP2_QUESU</name>
<organism evidence="2 3">
    <name type="scientific">Quercus suber</name>
    <name type="common">Cork oak</name>
    <dbReference type="NCBI Taxonomy" id="58331"/>
    <lineage>
        <taxon>Eukaryota</taxon>
        <taxon>Viridiplantae</taxon>
        <taxon>Streptophyta</taxon>
        <taxon>Embryophyta</taxon>
        <taxon>Tracheophyta</taxon>
        <taxon>Spermatophyta</taxon>
        <taxon>Magnoliopsida</taxon>
        <taxon>eudicotyledons</taxon>
        <taxon>Gunneridae</taxon>
        <taxon>Pentapetalae</taxon>
        <taxon>rosids</taxon>
        <taxon>fabids</taxon>
        <taxon>Fagales</taxon>
        <taxon>Fagaceae</taxon>
        <taxon>Quercus</taxon>
    </lineage>
</organism>
<evidence type="ECO:0000313" key="3">
    <source>
        <dbReference type="Proteomes" id="UP000237347"/>
    </source>
</evidence>
<dbReference type="SMART" id="SM00054">
    <property type="entry name" value="EFh"/>
    <property type="match status" value="1"/>
</dbReference>
<keyword evidence="3" id="KW-1185">Reference proteome</keyword>
<feature type="domain" description="EF-hand" evidence="1">
    <location>
        <begin position="3"/>
        <end position="38"/>
    </location>
</feature>
<dbReference type="InterPro" id="IPR002048">
    <property type="entry name" value="EF_hand_dom"/>
</dbReference>
<dbReference type="Proteomes" id="UP000237347">
    <property type="component" value="Unassembled WGS sequence"/>
</dbReference>
<evidence type="ECO:0000313" key="2">
    <source>
        <dbReference type="EMBL" id="KAK7828086.1"/>
    </source>
</evidence>
<evidence type="ECO:0000259" key="1">
    <source>
        <dbReference type="PROSITE" id="PS50222"/>
    </source>
</evidence>
<dbReference type="Gene3D" id="1.10.238.10">
    <property type="entry name" value="EF-hand"/>
    <property type="match status" value="1"/>
</dbReference>
<sequence>MKCSVEDCDRMIRSIDSDGDENVNFEEFQKMMTTAALESPSRFISDEVARGLIELKCLSSIPIAANDVDLVTSTLGGV</sequence>
<dbReference type="AlphaFoldDB" id="A0AAW0JPP2"/>
<gene>
    <name evidence="2" type="primary">CML27_1</name>
    <name evidence="2" type="ORF">CFP56_030505</name>
</gene>
<reference evidence="2 3" key="1">
    <citation type="journal article" date="2018" name="Sci. Data">
        <title>The draft genome sequence of cork oak.</title>
        <authorList>
            <person name="Ramos A.M."/>
            <person name="Usie A."/>
            <person name="Barbosa P."/>
            <person name="Barros P.M."/>
            <person name="Capote T."/>
            <person name="Chaves I."/>
            <person name="Simoes F."/>
            <person name="Abreu I."/>
            <person name="Carrasquinho I."/>
            <person name="Faro C."/>
            <person name="Guimaraes J.B."/>
            <person name="Mendonca D."/>
            <person name="Nobrega F."/>
            <person name="Rodrigues L."/>
            <person name="Saibo N.J.M."/>
            <person name="Varela M.C."/>
            <person name="Egas C."/>
            <person name="Matos J."/>
            <person name="Miguel C.M."/>
            <person name="Oliveira M.M."/>
            <person name="Ricardo C.P."/>
            <person name="Goncalves S."/>
        </authorList>
    </citation>
    <scope>NUCLEOTIDE SEQUENCE [LARGE SCALE GENOMIC DNA]</scope>
    <source>
        <strain evidence="3">cv. HL8</strain>
    </source>
</reference>
<dbReference type="PROSITE" id="PS50222">
    <property type="entry name" value="EF_HAND_2"/>
    <property type="match status" value="1"/>
</dbReference>
<protein>
    <submittedName>
        <fullName evidence="2">Calcium-binding protein cml27</fullName>
    </submittedName>
</protein>
<dbReference type="EMBL" id="PKMF04000510">
    <property type="protein sequence ID" value="KAK7828086.1"/>
    <property type="molecule type" value="Genomic_DNA"/>
</dbReference>
<comment type="caution">
    <text evidence="2">The sequence shown here is derived from an EMBL/GenBank/DDBJ whole genome shotgun (WGS) entry which is preliminary data.</text>
</comment>
<dbReference type="InterPro" id="IPR011992">
    <property type="entry name" value="EF-hand-dom_pair"/>
</dbReference>
<accession>A0AAW0JPP2</accession>